<dbReference type="Gene3D" id="1.25.40.20">
    <property type="entry name" value="Ankyrin repeat-containing domain"/>
    <property type="match status" value="1"/>
</dbReference>
<keyword evidence="2" id="KW-1185">Reference proteome</keyword>
<dbReference type="OrthoDB" id="341259at2759"/>
<proteinExistence type="predicted"/>
<comment type="caution">
    <text evidence="1">The sequence shown here is derived from an EMBL/GenBank/DDBJ whole genome shotgun (WGS) entry which is preliminary data.</text>
</comment>
<accession>A0A3R7LRB2</accession>
<reference evidence="1 2" key="1">
    <citation type="submission" date="2018-04" db="EMBL/GenBank/DDBJ databases">
        <authorList>
            <person name="Zhang X."/>
            <person name="Yuan J."/>
            <person name="Li F."/>
            <person name="Xiang J."/>
        </authorList>
    </citation>
    <scope>NUCLEOTIDE SEQUENCE [LARGE SCALE GENOMIC DNA]</scope>
    <source>
        <tissue evidence="1">Muscle</tissue>
    </source>
</reference>
<evidence type="ECO:0000313" key="1">
    <source>
        <dbReference type="EMBL" id="ROT60818.1"/>
    </source>
</evidence>
<organism evidence="1 2">
    <name type="scientific">Penaeus vannamei</name>
    <name type="common">Whiteleg shrimp</name>
    <name type="synonym">Litopenaeus vannamei</name>
    <dbReference type="NCBI Taxonomy" id="6689"/>
    <lineage>
        <taxon>Eukaryota</taxon>
        <taxon>Metazoa</taxon>
        <taxon>Ecdysozoa</taxon>
        <taxon>Arthropoda</taxon>
        <taxon>Crustacea</taxon>
        <taxon>Multicrustacea</taxon>
        <taxon>Malacostraca</taxon>
        <taxon>Eumalacostraca</taxon>
        <taxon>Eucarida</taxon>
        <taxon>Decapoda</taxon>
        <taxon>Dendrobranchiata</taxon>
        <taxon>Penaeoidea</taxon>
        <taxon>Penaeidae</taxon>
        <taxon>Penaeus</taxon>
    </lineage>
</organism>
<dbReference type="SUPFAM" id="SSF48403">
    <property type="entry name" value="Ankyrin repeat"/>
    <property type="match status" value="1"/>
</dbReference>
<reference evidence="1 2" key="2">
    <citation type="submission" date="2019-01" db="EMBL/GenBank/DDBJ databases">
        <title>The decoding of complex shrimp genome reveals the adaptation for benthos swimmer, frequently molting mechanism and breeding impact on genome.</title>
        <authorList>
            <person name="Sun Y."/>
            <person name="Gao Y."/>
            <person name="Yu Y."/>
        </authorList>
    </citation>
    <scope>NUCLEOTIDE SEQUENCE [LARGE SCALE GENOMIC DNA]</scope>
    <source>
        <tissue evidence="1">Muscle</tissue>
    </source>
</reference>
<protein>
    <recommendedName>
        <fullName evidence="3">Ankyrin repeat protein</fullName>
    </recommendedName>
</protein>
<evidence type="ECO:0000313" key="2">
    <source>
        <dbReference type="Proteomes" id="UP000283509"/>
    </source>
</evidence>
<dbReference type="EMBL" id="QCYY01004535">
    <property type="protein sequence ID" value="ROT60818.1"/>
    <property type="molecule type" value="Genomic_DNA"/>
</dbReference>
<sequence length="411" mass="44917">MQGNALLQAVIEGDIEKVRQAAADEEPDASLLVEAHLQARMKIVEFFQSRVEALRSRDVVPDVLQELDRRLEDIFSAAEGGLYRSGVDVRLRYYGLPGSVSDAEGRSLLHYVASCKGPDDAPLWSAENVRSLIKDHNCLPNAVDFQGRTCLHLLAHSASNACAKKVQWNERNQTAKEAWLSLARILVEAGGNPSLPDLAGKFPHEVAWDKGKLDLHEIFSKLFKKILKAIKSTATASAKALLLPRPPPEPLDTTDDLLTEALKLGLLEVTTMLLSSGVPLCSHPLVAITPLETAHSIAGIPAVLPALLRRTFRESRVPLPAFSSLLPFLPLACSHLGNSGCLPRLVFSSHKPKHTVLRLQGNTLQCATSEKHIASHMTTQATYNPKTPLAQPAERPPSRRRSFLAADISLR</sequence>
<gene>
    <name evidence="1" type="ORF">C7M84_021547</name>
</gene>
<dbReference type="Proteomes" id="UP000283509">
    <property type="component" value="Unassembled WGS sequence"/>
</dbReference>
<name>A0A3R7LRB2_PENVA</name>
<dbReference type="InterPro" id="IPR036770">
    <property type="entry name" value="Ankyrin_rpt-contain_sf"/>
</dbReference>
<evidence type="ECO:0008006" key="3">
    <source>
        <dbReference type="Google" id="ProtNLM"/>
    </source>
</evidence>
<dbReference type="AlphaFoldDB" id="A0A3R7LRB2"/>